<dbReference type="OrthoDB" id="317850at2157"/>
<evidence type="ECO:0000313" key="2">
    <source>
        <dbReference type="EMBL" id="AGB39210.1"/>
    </source>
</evidence>
<dbReference type="AlphaFoldDB" id="L0K3S9"/>
<protein>
    <recommendedName>
        <fullName evidence="4">DUF2795 domain-containing protein</fullName>
    </recommendedName>
</protein>
<dbReference type="KEGG" id="nou:Natoc_3483"/>
<dbReference type="Pfam" id="PF19102">
    <property type="entry name" value="DUF5789"/>
    <property type="match status" value="1"/>
</dbReference>
<dbReference type="EMBL" id="CP003929">
    <property type="protein sequence ID" value="AGB39210.1"/>
    <property type="molecule type" value="Genomic_DNA"/>
</dbReference>
<dbReference type="RefSeq" id="WP_015322644.1">
    <property type="nucleotide sequence ID" value="NC_019974.1"/>
</dbReference>
<dbReference type="HOGENOM" id="CLU_133603_1_0_2"/>
<evidence type="ECO:0000313" key="3">
    <source>
        <dbReference type="Proteomes" id="UP000010878"/>
    </source>
</evidence>
<sequence length="108" mass="11934">MTDSAPDRTRELGVDFGSLARDLEAHQYPATSDELIEQYGDAVLTLPNGQQRLRDLLELVPDEEFDSAADARAAIFNTVGDAAIGRKGYSDRTPPALGEREEWPHESF</sequence>
<dbReference type="eggNOG" id="arCOG03020">
    <property type="taxonomic scope" value="Archaea"/>
</dbReference>
<dbReference type="InterPro" id="IPR043899">
    <property type="entry name" value="DUF5789"/>
</dbReference>
<name>L0K3S9_9EURY</name>
<evidence type="ECO:0000256" key="1">
    <source>
        <dbReference type="SAM" id="MobiDB-lite"/>
    </source>
</evidence>
<keyword evidence="3" id="KW-1185">Reference proteome</keyword>
<reference evidence="2 3" key="1">
    <citation type="submission" date="2012-11" db="EMBL/GenBank/DDBJ databases">
        <title>FINISHED of Natronococcus occultus SP4, DSM 3396.</title>
        <authorList>
            <consortium name="DOE Joint Genome Institute"/>
            <person name="Eisen J."/>
            <person name="Huntemann M."/>
            <person name="Wei C.-L."/>
            <person name="Han J."/>
            <person name="Detter J.C."/>
            <person name="Han C."/>
            <person name="Tapia R."/>
            <person name="Chen A."/>
            <person name="Kyrpides N."/>
            <person name="Mavromatis K."/>
            <person name="Markowitz V."/>
            <person name="Szeto E."/>
            <person name="Ivanova N."/>
            <person name="Mikhailova N."/>
            <person name="Ovchinnikova G."/>
            <person name="Pagani I."/>
            <person name="Pati A."/>
            <person name="Goodwin L."/>
            <person name="Nordberg H.P."/>
            <person name="Cantor M.N."/>
            <person name="Hua S.X."/>
            <person name="Woyke T."/>
            <person name="Eisen J."/>
            <person name="Klenk H.-P."/>
            <person name="Klenk H.-P."/>
        </authorList>
    </citation>
    <scope>NUCLEOTIDE SEQUENCE [LARGE SCALE GENOMIC DNA]</scope>
    <source>
        <strain evidence="2 3">SP4</strain>
    </source>
</reference>
<gene>
    <name evidence="2" type="ORF">Natoc_3483</name>
</gene>
<dbReference type="Proteomes" id="UP000010878">
    <property type="component" value="Chromosome"/>
</dbReference>
<proteinExistence type="predicted"/>
<evidence type="ECO:0008006" key="4">
    <source>
        <dbReference type="Google" id="ProtNLM"/>
    </source>
</evidence>
<accession>L0K3S9</accession>
<feature type="compositionally biased region" description="Basic and acidic residues" evidence="1">
    <location>
        <begin position="98"/>
        <end position="108"/>
    </location>
</feature>
<organism evidence="2 3">
    <name type="scientific">Natronococcus occultus SP4</name>
    <dbReference type="NCBI Taxonomy" id="694430"/>
    <lineage>
        <taxon>Archaea</taxon>
        <taxon>Methanobacteriati</taxon>
        <taxon>Methanobacteriota</taxon>
        <taxon>Stenosarchaea group</taxon>
        <taxon>Halobacteria</taxon>
        <taxon>Halobacteriales</taxon>
        <taxon>Natrialbaceae</taxon>
        <taxon>Natronococcus</taxon>
    </lineage>
</organism>
<dbReference type="GeneID" id="14402085"/>
<feature type="region of interest" description="Disordered" evidence="1">
    <location>
        <begin position="85"/>
        <end position="108"/>
    </location>
</feature>